<name>A0ABT6NPR8_9BACT</name>
<protein>
    <submittedName>
        <fullName evidence="1">Uncharacterized protein</fullName>
    </submittedName>
</protein>
<comment type="caution">
    <text evidence="1">The sequence shown here is derived from an EMBL/GenBank/DDBJ whole genome shotgun (WGS) entry which is preliminary data.</text>
</comment>
<evidence type="ECO:0000313" key="2">
    <source>
        <dbReference type="Proteomes" id="UP001160301"/>
    </source>
</evidence>
<proteinExistence type="predicted"/>
<dbReference type="RefSeq" id="WP_136969426.1">
    <property type="nucleotide sequence ID" value="NZ_JARZHI010000007.1"/>
</dbReference>
<keyword evidence="2" id="KW-1185">Reference proteome</keyword>
<organism evidence="1 2">
    <name type="scientific">Polyangium sorediatum</name>
    <dbReference type="NCBI Taxonomy" id="889274"/>
    <lineage>
        <taxon>Bacteria</taxon>
        <taxon>Pseudomonadati</taxon>
        <taxon>Myxococcota</taxon>
        <taxon>Polyangia</taxon>
        <taxon>Polyangiales</taxon>
        <taxon>Polyangiaceae</taxon>
        <taxon>Polyangium</taxon>
    </lineage>
</organism>
<accession>A0ABT6NPR8</accession>
<dbReference type="Proteomes" id="UP001160301">
    <property type="component" value="Unassembled WGS sequence"/>
</dbReference>
<evidence type="ECO:0000313" key="1">
    <source>
        <dbReference type="EMBL" id="MDI1430175.1"/>
    </source>
</evidence>
<reference evidence="1 2" key="1">
    <citation type="submission" date="2023-04" db="EMBL/GenBank/DDBJ databases">
        <title>The genome sequence of Polyangium sorediatum DSM14670.</title>
        <authorList>
            <person name="Zhang X."/>
        </authorList>
    </citation>
    <scope>NUCLEOTIDE SEQUENCE [LARGE SCALE GENOMIC DNA]</scope>
    <source>
        <strain evidence="1 2">DSM 14670</strain>
    </source>
</reference>
<gene>
    <name evidence="1" type="ORF">QHF89_11735</name>
</gene>
<dbReference type="EMBL" id="JARZHI010000007">
    <property type="protein sequence ID" value="MDI1430175.1"/>
    <property type="molecule type" value="Genomic_DNA"/>
</dbReference>
<sequence length="259" mass="28682">MIGFRLPVSELRVTLRQPGGAEDMLLAEASDCDVGLALALASALARSAQGEAIAWEALPLTDLDATLLRIRQMVIGDLVRTDIQCPAEGCGERIDIAFRVTDYLAHHQPRKPRGIERDREPGWFRMTNPDVSFRPPSGADQLAIADEPEGARLLAERCIRPADAPARVRRRVEAAMEALAPSLYGKLDGTCPVCAATVRIPFDPQRYVLLELRAQATSLYEEVHLLAGHYKWSEQDILALPRLRRTRYAELIHAERSAG</sequence>